<dbReference type="EC" id="2.1.1.297" evidence="5"/>
<dbReference type="InterPro" id="IPR019874">
    <property type="entry name" value="RF_methyltr_PrmC"/>
</dbReference>
<dbReference type="InterPro" id="IPR050320">
    <property type="entry name" value="N5-glutamine_MTase"/>
</dbReference>
<keyword evidence="1 5" id="KW-0489">Methyltransferase</keyword>
<dbReference type="NCBIfam" id="TIGR00536">
    <property type="entry name" value="hemK_fam"/>
    <property type="match status" value="1"/>
</dbReference>
<evidence type="ECO:0000259" key="7">
    <source>
        <dbReference type="Pfam" id="PF17827"/>
    </source>
</evidence>
<dbReference type="SUPFAM" id="SSF53335">
    <property type="entry name" value="S-adenosyl-L-methionine-dependent methyltransferases"/>
    <property type="match status" value="1"/>
</dbReference>
<dbReference type="PANTHER" id="PTHR18895:SF74">
    <property type="entry name" value="MTRF1L RELEASE FACTOR GLUTAMINE METHYLTRANSFERASE"/>
    <property type="match status" value="1"/>
</dbReference>
<evidence type="ECO:0000256" key="2">
    <source>
        <dbReference type="ARBA" id="ARBA00022679"/>
    </source>
</evidence>
<dbReference type="CDD" id="cd02440">
    <property type="entry name" value="AdoMet_MTases"/>
    <property type="match status" value="1"/>
</dbReference>
<reference evidence="8 9" key="1">
    <citation type="submission" date="2011-11" db="EMBL/GenBank/DDBJ databases">
        <title>Improved High-Quality Draft sequence of Beggiatoa alba B18lD.</title>
        <authorList>
            <consortium name="US DOE Joint Genome Institute"/>
            <person name="Lucas S."/>
            <person name="Han J."/>
            <person name="Lapidus A."/>
            <person name="Cheng J.-F."/>
            <person name="Goodwin L."/>
            <person name="Pitluck S."/>
            <person name="Peters L."/>
            <person name="Mikhailova N."/>
            <person name="Held B."/>
            <person name="Detter J.C."/>
            <person name="Han C."/>
            <person name="Tapia R."/>
            <person name="Land M."/>
            <person name="Hauser L."/>
            <person name="Kyrpides N."/>
            <person name="Ivanova N."/>
            <person name="Pagani I."/>
            <person name="Samuel K."/>
            <person name="Teske A."/>
            <person name="Mueller J."/>
            <person name="Woyke T."/>
        </authorList>
    </citation>
    <scope>NUCLEOTIDE SEQUENCE [LARGE SCALE GENOMIC DNA]</scope>
    <source>
        <strain evidence="8 9">B18LD</strain>
    </source>
</reference>
<dbReference type="GO" id="GO:0003676">
    <property type="term" value="F:nucleic acid binding"/>
    <property type="evidence" value="ECO:0007669"/>
    <property type="project" value="InterPro"/>
</dbReference>
<comment type="function">
    <text evidence="5">Methylates the class 1 translation termination release factors RF1/PrfA and RF2/PrfB on the glutamine residue of the universally conserved GGQ motif.</text>
</comment>
<dbReference type="GO" id="GO:0032259">
    <property type="term" value="P:methylation"/>
    <property type="evidence" value="ECO:0007669"/>
    <property type="project" value="UniProtKB-KW"/>
</dbReference>
<evidence type="ECO:0000256" key="3">
    <source>
        <dbReference type="ARBA" id="ARBA00022691"/>
    </source>
</evidence>
<dbReference type="Gene3D" id="3.40.50.150">
    <property type="entry name" value="Vaccinia Virus protein VP39"/>
    <property type="match status" value="1"/>
</dbReference>
<dbReference type="OrthoDB" id="9800643at2"/>
<feature type="domain" description="Methyltransferase small" evidence="6">
    <location>
        <begin position="107"/>
        <end position="196"/>
    </location>
</feature>
<protein>
    <recommendedName>
        <fullName evidence="5">Release factor glutamine methyltransferase</fullName>
        <shortName evidence="5">RF MTase</shortName>
        <ecNumber evidence="5">2.1.1.297</ecNumber>
    </recommendedName>
    <alternativeName>
        <fullName evidence="5">N5-glutamine methyltransferase PrmC</fullName>
    </alternativeName>
    <alternativeName>
        <fullName evidence="5">Protein-(glutamine-N5) MTase PrmC</fullName>
    </alternativeName>
    <alternativeName>
        <fullName evidence="5">Protein-glutamine N-methyltransferase PrmC</fullName>
    </alternativeName>
</protein>
<dbReference type="PROSITE" id="PS00092">
    <property type="entry name" value="N6_MTASE"/>
    <property type="match status" value="1"/>
</dbReference>
<dbReference type="HAMAP" id="MF_02126">
    <property type="entry name" value="RF_methyltr_PrmC"/>
    <property type="match status" value="1"/>
</dbReference>
<keyword evidence="3 5" id="KW-0949">S-adenosyl-L-methionine</keyword>
<dbReference type="Gene3D" id="1.10.8.10">
    <property type="entry name" value="DNA helicase RuvA subunit, C-terminal domain"/>
    <property type="match status" value="1"/>
</dbReference>
<dbReference type="InterPro" id="IPR029063">
    <property type="entry name" value="SAM-dependent_MTases_sf"/>
</dbReference>
<dbReference type="AlphaFoldDB" id="I3CL70"/>
<keyword evidence="2 5" id="KW-0808">Transferase</keyword>
<dbReference type="EMBL" id="JH600070">
    <property type="protein sequence ID" value="EIJ44363.1"/>
    <property type="molecule type" value="Genomic_DNA"/>
</dbReference>
<feature type="binding site" evidence="5">
    <location>
        <position position="145"/>
    </location>
    <ligand>
        <name>S-adenosyl-L-methionine</name>
        <dbReference type="ChEBI" id="CHEBI:59789"/>
    </ligand>
</feature>
<dbReference type="NCBIfam" id="TIGR03534">
    <property type="entry name" value="RF_mod_PrmC"/>
    <property type="match status" value="1"/>
</dbReference>
<dbReference type="FunFam" id="3.40.50.150:FF:000053">
    <property type="entry name" value="Release factor glutamine methyltransferase"/>
    <property type="match status" value="1"/>
</dbReference>
<comment type="catalytic activity">
    <reaction evidence="4 5">
        <text>L-glutaminyl-[peptide chain release factor] + S-adenosyl-L-methionine = N(5)-methyl-L-glutaminyl-[peptide chain release factor] + S-adenosyl-L-homocysteine + H(+)</text>
        <dbReference type="Rhea" id="RHEA:42896"/>
        <dbReference type="Rhea" id="RHEA-COMP:10271"/>
        <dbReference type="Rhea" id="RHEA-COMP:10272"/>
        <dbReference type="ChEBI" id="CHEBI:15378"/>
        <dbReference type="ChEBI" id="CHEBI:30011"/>
        <dbReference type="ChEBI" id="CHEBI:57856"/>
        <dbReference type="ChEBI" id="CHEBI:59789"/>
        <dbReference type="ChEBI" id="CHEBI:61891"/>
        <dbReference type="EC" id="2.1.1.297"/>
    </reaction>
</comment>
<evidence type="ECO:0000256" key="1">
    <source>
        <dbReference type="ARBA" id="ARBA00022603"/>
    </source>
</evidence>
<dbReference type="InterPro" id="IPR007848">
    <property type="entry name" value="Small_mtfrase_dom"/>
</dbReference>
<dbReference type="InterPro" id="IPR040758">
    <property type="entry name" value="PrmC_N"/>
</dbReference>
<dbReference type="PANTHER" id="PTHR18895">
    <property type="entry name" value="HEMK METHYLTRANSFERASE"/>
    <property type="match status" value="1"/>
</dbReference>
<dbReference type="RefSeq" id="WP_002692375.1">
    <property type="nucleotide sequence ID" value="NZ_JH600070.1"/>
</dbReference>
<feature type="binding site" evidence="5">
    <location>
        <position position="188"/>
    </location>
    <ligand>
        <name>S-adenosyl-L-methionine</name>
        <dbReference type="ChEBI" id="CHEBI:59789"/>
    </ligand>
</feature>
<evidence type="ECO:0000313" key="9">
    <source>
        <dbReference type="Proteomes" id="UP000005744"/>
    </source>
</evidence>
<evidence type="ECO:0000313" key="8">
    <source>
        <dbReference type="EMBL" id="EIJ44363.1"/>
    </source>
</evidence>
<organism evidence="8 9">
    <name type="scientific">Beggiatoa alba B18LD</name>
    <dbReference type="NCBI Taxonomy" id="395493"/>
    <lineage>
        <taxon>Bacteria</taxon>
        <taxon>Pseudomonadati</taxon>
        <taxon>Pseudomonadota</taxon>
        <taxon>Gammaproteobacteria</taxon>
        <taxon>Thiotrichales</taxon>
        <taxon>Thiotrichaceae</taxon>
        <taxon>Beggiatoa</taxon>
    </lineage>
</organism>
<keyword evidence="9" id="KW-1185">Reference proteome</keyword>
<evidence type="ECO:0000256" key="5">
    <source>
        <dbReference type="HAMAP-Rule" id="MF_02126"/>
    </source>
</evidence>
<feature type="domain" description="Release factor glutamine methyltransferase N-terminal" evidence="7">
    <location>
        <begin position="7"/>
        <end position="77"/>
    </location>
</feature>
<evidence type="ECO:0000259" key="6">
    <source>
        <dbReference type="Pfam" id="PF05175"/>
    </source>
</evidence>
<dbReference type="STRING" id="395493.BegalDRAFT_3556"/>
<name>I3CL70_9GAMM</name>
<feature type="binding site" evidence="5">
    <location>
        <begin position="188"/>
        <end position="191"/>
    </location>
    <ligand>
        <name>substrate</name>
    </ligand>
</feature>
<accession>I3CL70</accession>
<dbReference type="GO" id="GO:0102559">
    <property type="term" value="F:peptide chain release factor N(5)-glutamine methyltransferase activity"/>
    <property type="evidence" value="ECO:0007669"/>
    <property type="project" value="UniProtKB-EC"/>
</dbReference>
<feature type="binding site" evidence="5">
    <location>
        <position position="173"/>
    </location>
    <ligand>
        <name>S-adenosyl-L-methionine</name>
        <dbReference type="ChEBI" id="CHEBI:59789"/>
    </ligand>
</feature>
<evidence type="ECO:0000256" key="4">
    <source>
        <dbReference type="ARBA" id="ARBA00048391"/>
    </source>
</evidence>
<dbReference type="Pfam" id="PF05175">
    <property type="entry name" value="MTS"/>
    <property type="match status" value="1"/>
</dbReference>
<comment type="similarity">
    <text evidence="5">Belongs to the protein N5-glutamine methyltransferase family. PrmC subfamily.</text>
</comment>
<dbReference type="eggNOG" id="COG2890">
    <property type="taxonomic scope" value="Bacteria"/>
</dbReference>
<dbReference type="Proteomes" id="UP000005744">
    <property type="component" value="Unassembled WGS sequence"/>
</dbReference>
<proteinExistence type="inferred from homology"/>
<dbReference type="InterPro" id="IPR004556">
    <property type="entry name" value="HemK-like"/>
</dbReference>
<feature type="binding site" evidence="5">
    <location>
        <begin position="122"/>
        <end position="126"/>
    </location>
    <ligand>
        <name>S-adenosyl-L-methionine</name>
        <dbReference type="ChEBI" id="CHEBI:59789"/>
    </ligand>
</feature>
<dbReference type="HOGENOM" id="CLU_018398_3_1_6"/>
<gene>
    <name evidence="5" type="primary">prmC</name>
    <name evidence="8" type="ORF">BegalDRAFT_3556</name>
</gene>
<dbReference type="Pfam" id="PF17827">
    <property type="entry name" value="PrmC_N"/>
    <property type="match status" value="1"/>
</dbReference>
<dbReference type="InterPro" id="IPR002052">
    <property type="entry name" value="DNA_methylase_N6_adenine_CS"/>
</dbReference>
<sequence length="283" mass="31448">MHYTIQQTLQQAVPVLQQAGIESPRLEADILLTQVLGVQRSYLIAWSNRLLSDTEYQYFQVLITRRCAGEPIAYLTGHREFWSLDLLVSPAVLIPRPATETLVEQAIEHLNHLSNPVLADLGTGSGAIAIALAKECPAALIVAIDCQLDAICIAQANVQRLKINNVKLLCASWLNAIVPKSMDMLVSNPPYIAETDPHLTQGDVRFEPRTALTSGNEGLDDIRQLIQQAPLYLKNAGWLLLEHGYTQGEAVRILMQQQGFKHVSTIHDLEGQERVTIGQWFND</sequence>